<dbReference type="OMA" id="PRSEIEH"/>
<evidence type="ECO:0000313" key="3">
    <source>
        <dbReference type="EMBL" id="VVA10711.1"/>
    </source>
</evidence>
<dbReference type="InterPro" id="IPR037177">
    <property type="entry name" value="DLC_sf"/>
</dbReference>
<dbReference type="InterPro" id="IPR001372">
    <property type="entry name" value="Dynein_light_chain_typ-1/2"/>
</dbReference>
<dbReference type="FunFam" id="3.30.740.10:FF:000003">
    <property type="entry name" value="Dynein light chain"/>
    <property type="match status" value="1"/>
</dbReference>
<evidence type="ECO:0000313" key="4">
    <source>
        <dbReference type="Proteomes" id="UP000327085"/>
    </source>
</evidence>
<evidence type="ECO:0000256" key="1">
    <source>
        <dbReference type="SAM" id="MobiDB-lite"/>
    </source>
</evidence>
<dbReference type="EMBL" id="CABIKO010000002">
    <property type="protein sequence ID" value="VVA10711.1"/>
    <property type="molecule type" value="Genomic_DNA"/>
</dbReference>
<name>A0A5E4E7K7_PRUDU</name>
<dbReference type="GO" id="GO:0005868">
    <property type="term" value="C:cytoplasmic dynein complex"/>
    <property type="evidence" value="ECO:0007669"/>
    <property type="project" value="TreeGrafter"/>
</dbReference>
<dbReference type="Proteomes" id="UP000327085">
    <property type="component" value="Chromosome 7"/>
</dbReference>
<keyword evidence="2" id="KW-1133">Transmembrane helix</keyword>
<dbReference type="PANTHER" id="PTHR11886">
    <property type="entry name" value="DYNEIN LIGHT CHAIN"/>
    <property type="match status" value="1"/>
</dbReference>
<gene>
    <name evidence="3" type="ORF">ALMOND_2B005747</name>
</gene>
<dbReference type="Pfam" id="PF01221">
    <property type="entry name" value="Dynein_light"/>
    <property type="match status" value="1"/>
</dbReference>
<feature type="transmembrane region" description="Helical" evidence="2">
    <location>
        <begin position="160"/>
        <end position="183"/>
    </location>
</feature>
<feature type="region of interest" description="Disordered" evidence="1">
    <location>
        <begin position="61"/>
        <end position="82"/>
    </location>
</feature>
<organism evidence="3 4">
    <name type="scientific">Prunus dulcis</name>
    <name type="common">Almond</name>
    <name type="synonym">Amygdalus dulcis</name>
    <dbReference type="NCBI Taxonomy" id="3755"/>
    <lineage>
        <taxon>Eukaryota</taxon>
        <taxon>Viridiplantae</taxon>
        <taxon>Streptophyta</taxon>
        <taxon>Embryophyta</taxon>
        <taxon>Tracheophyta</taxon>
        <taxon>Spermatophyta</taxon>
        <taxon>Magnoliopsida</taxon>
        <taxon>eudicotyledons</taxon>
        <taxon>Gunneridae</taxon>
        <taxon>Pentapetalae</taxon>
        <taxon>rosids</taxon>
        <taxon>fabids</taxon>
        <taxon>Rosales</taxon>
        <taxon>Rosaceae</taxon>
        <taxon>Amygdaloideae</taxon>
        <taxon>Amygdaleae</taxon>
        <taxon>Prunus</taxon>
    </lineage>
</organism>
<protein>
    <submittedName>
        <fullName evidence="3">PREDICTED: dynein light chain</fullName>
    </submittedName>
</protein>
<dbReference type="SUPFAM" id="SSF54648">
    <property type="entry name" value="DLC"/>
    <property type="match status" value="1"/>
</dbReference>
<dbReference type="GO" id="GO:0045505">
    <property type="term" value="F:dynein intermediate chain binding"/>
    <property type="evidence" value="ECO:0007669"/>
    <property type="project" value="TreeGrafter"/>
</dbReference>
<feature type="compositionally biased region" description="Polar residues" evidence="1">
    <location>
        <begin position="11"/>
        <end position="21"/>
    </location>
</feature>
<keyword evidence="2" id="KW-0472">Membrane</keyword>
<dbReference type="PANTHER" id="PTHR11886:SF37">
    <property type="entry name" value="DYNEIN LIGHT CHAIN"/>
    <property type="match status" value="1"/>
</dbReference>
<evidence type="ECO:0000256" key="2">
    <source>
        <dbReference type="SAM" id="Phobius"/>
    </source>
</evidence>
<accession>A0A5E4E7K7</accession>
<dbReference type="AlphaFoldDB" id="A0A5E4E7K7"/>
<reference evidence="4" key="1">
    <citation type="journal article" date="2020" name="Plant J.">
        <title>Transposons played a major role in the diversification between the closely related almond and peach genomes: results from the almond genome sequence.</title>
        <authorList>
            <person name="Alioto T."/>
            <person name="Alexiou K.G."/>
            <person name="Bardil A."/>
            <person name="Barteri F."/>
            <person name="Castanera R."/>
            <person name="Cruz F."/>
            <person name="Dhingra A."/>
            <person name="Duval H."/>
            <person name="Fernandez I Marti A."/>
            <person name="Frias L."/>
            <person name="Galan B."/>
            <person name="Garcia J.L."/>
            <person name="Howad W."/>
            <person name="Gomez-Garrido J."/>
            <person name="Gut M."/>
            <person name="Julca I."/>
            <person name="Morata J."/>
            <person name="Puigdomenech P."/>
            <person name="Ribeca P."/>
            <person name="Rubio Cabetas M.J."/>
            <person name="Vlasova A."/>
            <person name="Wirthensohn M."/>
            <person name="Garcia-Mas J."/>
            <person name="Gabaldon T."/>
            <person name="Casacuberta J.M."/>
            <person name="Arus P."/>
        </authorList>
    </citation>
    <scope>NUCLEOTIDE SEQUENCE [LARGE SCALE GENOMIC DNA]</scope>
    <source>
        <strain evidence="4">cv. Texas</strain>
    </source>
</reference>
<feature type="region of interest" description="Disordered" evidence="1">
    <location>
        <begin position="1"/>
        <end position="41"/>
    </location>
</feature>
<keyword evidence="2" id="KW-0812">Transmembrane</keyword>
<dbReference type="SMART" id="SM01375">
    <property type="entry name" value="Dynein_light"/>
    <property type="match status" value="1"/>
</dbReference>
<proteinExistence type="predicted"/>
<dbReference type="Gene3D" id="3.30.740.10">
    <property type="entry name" value="Protein Inhibitor Of Neuronal Nitric Oxide Synthase"/>
    <property type="match status" value="1"/>
</dbReference>
<dbReference type="FunCoup" id="A0A5E4E7K7">
    <property type="interactions" value="15"/>
</dbReference>
<dbReference type="Gramene" id="VVA10711">
    <property type="protein sequence ID" value="VVA10711"/>
    <property type="gene ID" value="Prudul26B005747"/>
</dbReference>
<dbReference type="InParanoid" id="A0A5E4E7K7"/>
<sequence>MEKQKKKKAGMSSTYIYNPSSGRHLKPESKPPPSAAMAVDKSKTPVLRNWFNLSIRKPKPRSEFDVQDEQSQQQGRRGRGGGEVVVVEAAARKSVSHVETNLVSVAEFLQVKVLVSDMPGFMQVHAFRSARRTYDSLEKFSSKHMAYNLKKEFDKMYGPAWHCIVGSGFGSFVTHSTGFFLYFSMEKLCILLFRTKIQKAQD</sequence>
<dbReference type="GO" id="GO:0007017">
    <property type="term" value="P:microtubule-based process"/>
    <property type="evidence" value="ECO:0007669"/>
    <property type="project" value="InterPro"/>
</dbReference>